<reference evidence="6 7" key="1">
    <citation type="journal article" date="2012" name="Science">
        <title>The Paleozoic origin of enzymatic lignin decomposition reconstructed from 31 fungal genomes.</title>
        <authorList>
            <person name="Floudas D."/>
            <person name="Binder M."/>
            <person name="Riley R."/>
            <person name="Barry K."/>
            <person name="Blanchette R.A."/>
            <person name="Henrissat B."/>
            <person name="Martinez A.T."/>
            <person name="Otillar R."/>
            <person name="Spatafora J.W."/>
            <person name="Yadav J.S."/>
            <person name="Aerts A."/>
            <person name="Benoit I."/>
            <person name="Boyd A."/>
            <person name="Carlson A."/>
            <person name="Copeland A."/>
            <person name="Coutinho P.M."/>
            <person name="de Vries R.P."/>
            <person name="Ferreira P."/>
            <person name="Findley K."/>
            <person name="Foster B."/>
            <person name="Gaskell J."/>
            <person name="Glotzer D."/>
            <person name="Gorecki P."/>
            <person name="Heitman J."/>
            <person name="Hesse C."/>
            <person name="Hori C."/>
            <person name="Igarashi K."/>
            <person name="Jurgens J.A."/>
            <person name="Kallen N."/>
            <person name="Kersten P."/>
            <person name="Kohler A."/>
            <person name="Kuees U."/>
            <person name="Kumar T.K.A."/>
            <person name="Kuo A."/>
            <person name="LaButti K."/>
            <person name="Larrondo L.F."/>
            <person name="Lindquist E."/>
            <person name="Ling A."/>
            <person name="Lombard V."/>
            <person name="Lucas S."/>
            <person name="Lundell T."/>
            <person name="Martin R."/>
            <person name="McLaughlin D.J."/>
            <person name="Morgenstern I."/>
            <person name="Morin E."/>
            <person name="Murat C."/>
            <person name="Nagy L.G."/>
            <person name="Nolan M."/>
            <person name="Ohm R.A."/>
            <person name="Patyshakuliyeva A."/>
            <person name="Rokas A."/>
            <person name="Ruiz-Duenas F.J."/>
            <person name="Sabat G."/>
            <person name="Salamov A."/>
            <person name="Samejima M."/>
            <person name="Schmutz J."/>
            <person name="Slot J.C."/>
            <person name="St John F."/>
            <person name="Stenlid J."/>
            <person name="Sun H."/>
            <person name="Sun S."/>
            <person name="Syed K."/>
            <person name="Tsang A."/>
            <person name="Wiebenga A."/>
            <person name="Young D."/>
            <person name="Pisabarro A."/>
            <person name="Eastwood D.C."/>
            <person name="Martin F."/>
            <person name="Cullen D."/>
            <person name="Grigoriev I.V."/>
            <person name="Hibbett D.S."/>
        </authorList>
    </citation>
    <scope>NUCLEOTIDE SEQUENCE [LARGE SCALE GENOMIC DNA]</scope>
    <source>
        <strain evidence="6 7">DJM-731 SS1</strain>
    </source>
</reference>
<evidence type="ECO:0000313" key="7">
    <source>
        <dbReference type="Proteomes" id="UP000030653"/>
    </source>
</evidence>
<keyword evidence="7" id="KW-1185">Reference proteome</keyword>
<accession>M5FRL0</accession>
<dbReference type="AlphaFoldDB" id="M5FRL0"/>
<protein>
    <recommendedName>
        <fullName evidence="8">DUF1772-domain-containing protein</fullName>
    </recommendedName>
</protein>
<gene>
    <name evidence="6" type="ORF">DACRYDRAFT_118642</name>
</gene>
<feature type="transmembrane region" description="Helical" evidence="5">
    <location>
        <begin position="59"/>
        <end position="76"/>
    </location>
</feature>
<evidence type="ECO:0000256" key="3">
    <source>
        <dbReference type="ARBA" id="ARBA00022989"/>
    </source>
</evidence>
<dbReference type="EMBL" id="JH795873">
    <property type="protein sequence ID" value="EJT98343.1"/>
    <property type="molecule type" value="Genomic_DNA"/>
</dbReference>
<dbReference type="Pfam" id="PF08592">
    <property type="entry name" value="Anthrone_oxy"/>
    <property type="match status" value="1"/>
</dbReference>
<keyword evidence="4 5" id="KW-0472">Membrane</keyword>
<evidence type="ECO:0000256" key="1">
    <source>
        <dbReference type="ARBA" id="ARBA00004141"/>
    </source>
</evidence>
<evidence type="ECO:0000256" key="4">
    <source>
        <dbReference type="ARBA" id="ARBA00023136"/>
    </source>
</evidence>
<dbReference type="RefSeq" id="XP_040625241.1">
    <property type="nucleotide sequence ID" value="XM_040770629.1"/>
</dbReference>
<comment type="subcellular location">
    <subcellularLocation>
        <location evidence="1">Membrane</location>
        <topology evidence="1">Multi-pass membrane protein</topology>
    </subcellularLocation>
</comment>
<evidence type="ECO:0000256" key="5">
    <source>
        <dbReference type="SAM" id="Phobius"/>
    </source>
</evidence>
<dbReference type="InterPro" id="IPR013901">
    <property type="entry name" value="Anthrone_oxy"/>
</dbReference>
<feature type="transmembrane region" description="Helical" evidence="5">
    <location>
        <begin position="20"/>
        <end position="39"/>
    </location>
</feature>
<keyword evidence="3 5" id="KW-1133">Transmembrane helix</keyword>
<dbReference type="OrthoDB" id="5954308at2759"/>
<evidence type="ECO:0000313" key="6">
    <source>
        <dbReference type="EMBL" id="EJT98343.1"/>
    </source>
</evidence>
<dbReference type="HOGENOM" id="CLU_105974_2_2_1"/>
<name>M5FRL0_DACPD</name>
<evidence type="ECO:0000256" key="2">
    <source>
        <dbReference type="ARBA" id="ARBA00022692"/>
    </source>
</evidence>
<keyword evidence="2 5" id="KW-0812">Transmembrane</keyword>
<sequence>MSSNDTFNKLITVLAVSGSAYLAGFTSSITFLTVPILPLSGPRLATRQWAGVYDRGSRLGPPMGLVFLSLFAYAAWANGVLERSPKGVTLAVAGLCAAANMPWILMAMLPTNSELLALAAEPEPKEGGRVGEKDEKRKREEVDRLISKWGWLNAVRSVGLTLGALIGGAAAVELL</sequence>
<feature type="transmembrane region" description="Helical" evidence="5">
    <location>
        <begin position="88"/>
        <end position="109"/>
    </location>
</feature>
<evidence type="ECO:0008006" key="8">
    <source>
        <dbReference type="Google" id="ProtNLM"/>
    </source>
</evidence>
<proteinExistence type="predicted"/>
<dbReference type="Proteomes" id="UP000030653">
    <property type="component" value="Unassembled WGS sequence"/>
</dbReference>
<dbReference type="GeneID" id="63685691"/>
<organism evidence="6 7">
    <name type="scientific">Dacryopinax primogenitus (strain DJM 731)</name>
    <name type="common">Brown rot fungus</name>
    <dbReference type="NCBI Taxonomy" id="1858805"/>
    <lineage>
        <taxon>Eukaryota</taxon>
        <taxon>Fungi</taxon>
        <taxon>Dikarya</taxon>
        <taxon>Basidiomycota</taxon>
        <taxon>Agaricomycotina</taxon>
        <taxon>Dacrymycetes</taxon>
        <taxon>Dacrymycetales</taxon>
        <taxon>Dacrymycetaceae</taxon>
        <taxon>Dacryopinax</taxon>
    </lineage>
</organism>
<dbReference type="GO" id="GO:0016020">
    <property type="term" value="C:membrane"/>
    <property type="evidence" value="ECO:0007669"/>
    <property type="project" value="UniProtKB-SubCell"/>
</dbReference>
<dbReference type="PANTHER" id="PTHR35042">
    <property type="entry name" value="ANTHRONE OXYGENASE ENCC"/>
    <property type="match status" value="1"/>
</dbReference>
<dbReference type="PANTHER" id="PTHR35042:SF1">
    <property type="entry name" value="DUF1772-DOMAIN-CONTAINING PROTEIN"/>
    <property type="match status" value="1"/>
</dbReference>